<sequence>MTGNSGVLGLWLATADIDLVFYEQATTLPHQEHIILHELCHLLCDHYAAPMPIADFAQALLPGLDPAMVRRELQRTSYTEVEEQEAELLASLILQRAQQDSVTAPESTCGEDLAERIASALAWPEAEPGASGE</sequence>
<protein>
    <submittedName>
        <fullName evidence="1">Uncharacterized protein</fullName>
    </submittedName>
</protein>
<reference evidence="2" key="1">
    <citation type="submission" date="2016-10" db="EMBL/GenBank/DDBJ databases">
        <authorList>
            <person name="Varghese N."/>
            <person name="Submissions S."/>
        </authorList>
    </citation>
    <scope>NUCLEOTIDE SEQUENCE [LARGE SCALE GENOMIC DNA]</scope>
    <source>
        <strain evidence="2">CGMCC 4.3530</strain>
    </source>
</reference>
<dbReference type="AlphaFoldDB" id="A0A1H3BE44"/>
<proteinExistence type="predicted"/>
<dbReference type="EMBL" id="FNOK01000010">
    <property type="protein sequence ID" value="SDX39988.1"/>
    <property type="molecule type" value="Genomic_DNA"/>
</dbReference>
<name>A0A1H3BE44_9PSEU</name>
<evidence type="ECO:0000313" key="2">
    <source>
        <dbReference type="Proteomes" id="UP000199529"/>
    </source>
</evidence>
<dbReference type="Proteomes" id="UP000199529">
    <property type="component" value="Unassembled WGS sequence"/>
</dbReference>
<keyword evidence="2" id="KW-1185">Reference proteome</keyword>
<dbReference type="STRING" id="418495.SAMN05216215_1010156"/>
<evidence type="ECO:0000313" key="1">
    <source>
        <dbReference type="EMBL" id="SDX39988.1"/>
    </source>
</evidence>
<gene>
    <name evidence="1" type="ORF">SAMN05216215_1010156</name>
</gene>
<dbReference type="RefSeq" id="WP_177226449.1">
    <property type="nucleotide sequence ID" value="NZ_FNOK01000010.1"/>
</dbReference>
<organism evidence="1 2">
    <name type="scientific">Saccharopolyspora shandongensis</name>
    <dbReference type="NCBI Taxonomy" id="418495"/>
    <lineage>
        <taxon>Bacteria</taxon>
        <taxon>Bacillati</taxon>
        <taxon>Actinomycetota</taxon>
        <taxon>Actinomycetes</taxon>
        <taxon>Pseudonocardiales</taxon>
        <taxon>Pseudonocardiaceae</taxon>
        <taxon>Saccharopolyspora</taxon>
    </lineage>
</organism>
<accession>A0A1H3BE44</accession>